<dbReference type="PROSITE" id="PS00211">
    <property type="entry name" value="ABC_TRANSPORTER_1"/>
    <property type="match status" value="4"/>
</dbReference>
<dbReference type="PANTHER" id="PTHR24223:SF456">
    <property type="entry name" value="MULTIDRUG RESISTANCE-ASSOCIATED PROTEIN LETHAL(2)03659"/>
    <property type="match status" value="1"/>
</dbReference>
<dbReference type="InterPro" id="IPR017871">
    <property type="entry name" value="ABC_transporter-like_CS"/>
</dbReference>
<dbReference type="CDD" id="cd03244">
    <property type="entry name" value="ABCC_MRP_domain2"/>
    <property type="match status" value="2"/>
</dbReference>
<keyword evidence="4 10" id="KW-0812">Transmembrane</keyword>
<dbReference type="PROSITE" id="PS50893">
    <property type="entry name" value="ABC_TRANSPORTER_2"/>
    <property type="match status" value="4"/>
</dbReference>
<comment type="caution">
    <text evidence="13">The sequence shown here is derived from an EMBL/GenBank/DDBJ whole genome shotgun (WGS) entry which is preliminary data.</text>
</comment>
<evidence type="ECO:0000313" key="13">
    <source>
        <dbReference type="EMBL" id="CAD5111387.1"/>
    </source>
</evidence>
<dbReference type="GO" id="GO:0016887">
    <property type="term" value="F:ATP hydrolysis activity"/>
    <property type="evidence" value="ECO:0007669"/>
    <property type="project" value="InterPro"/>
</dbReference>
<keyword evidence="5" id="KW-0677">Repeat</keyword>
<dbReference type="CDD" id="cd03250">
    <property type="entry name" value="ABCC_MRP_domain1"/>
    <property type="match status" value="2"/>
</dbReference>
<evidence type="ECO:0000256" key="9">
    <source>
        <dbReference type="ARBA" id="ARBA00023136"/>
    </source>
</evidence>
<dbReference type="InterPro" id="IPR036640">
    <property type="entry name" value="ABC1_TM_sf"/>
</dbReference>
<dbReference type="Gene3D" id="1.20.1560.10">
    <property type="entry name" value="ABC transporter type 1, transmembrane domain"/>
    <property type="match status" value="4"/>
</dbReference>
<evidence type="ECO:0000256" key="8">
    <source>
        <dbReference type="ARBA" id="ARBA00022989"/>
    </source>
</evidence>
<feature type="transmembrane region" description="Helical" evidence="10">
    <location>
        <begin position="222"/>
        <end position="242"/>
    </location>
</feature>
<dbReference type="FunFam" id="3.40.50.300:FF:000163">
    <property type="entry name" value="Multidrug resistance-associated protein member 4"/>
    <property type="match status" value="2"/>
</dbReference>
<organism evidence="13 14">
    <name type="scientific">Dimorphilus gyrociliatus</name>
    <dbReference type="NCBI Taxonomy" id="2664684"/>
    <lineage>
        <taxon>Eukaryota</taxon>
        <taxon>Metazoa</taxon>
        <taxon>Spiralia</taxon>
        <taxon>Lophotrochozoa</taxon>
        <taxon>Annelida</taxon>
        <taxon>Polychaeta</taxon>
        <taxon>Polychaeta incertae sedis</taxon>
        <taxon>Dinophilidae</taxon>
        <taxon>Dimorphilus</taxon>
    </lineage>
</organism>
<dbReference type="InterPro" id="IPR011527">
    <property type="entry name" value="ABC1_TM_dom"/>
</dbReference>
<evidence type="ECO:0000256" key="1">
    <source>
        <dbReference type="ARBA" id="ARBA00004141"/>
    </source>
</evidence>
<protein>
    <submittedName>
        <fullName evidence="13">DgyrCDS701</fullName>
    </submittedName>
</protein>
<evidence type="ECO:0000256" key="6">
    <source>
        <dbReference type="ARBA" id="ARBA00022741"/>
    </source>
</evidence>
<dbReference type="Pfam" id="PF00005">
    <property type="entry name" value="ABC_tran"/>
    <property type="match status" value="4"/>
</dbReference>
<keyword evidence="6" id="KW-0547">Nucleotide-binding</keyword>
<feature type="domain" description="ABC transporter" evidence="11">
    <location>
        <begin position="1316"/>
        <end position="1543"/>
    </location>
</feature>
<accession>A0A7I8V563</accession>
<proteinExistence type="inferred from homology"/>
<evidence type="ECO:0000256" key="7">
    <source>
        <dbReference type="ARBA" id="ARBA00022840"/>
    </source>
</evidence>
<reference evidence="13 14" key="1">
    <citation type="submission" date="2020-08" db="EMBL/GenBank/DDBJ databases">
        <authorList>
            <person name="Hejnol A."/>
        </authorList>
    </citation>
    <scope>NUCLEOTIDE SEQUENCE [LARGE SCALE GENOMIC DNA]</scope>
</reference>
<dbReference type="Gene3D" id="3.40.50.300">
    <property type="entry name" value="P-loop containing nucleotide triphosphate hydrolases"/>
    <property type="match status" value="4"/>
</dbReference>
<feature type="transmembrane region" description="Helical" evidence="10">
    <location>
        <begin position="1220"/>
        <end position="1243"/>
    </location>
</feature>
<feature type="transmembrane region" description="Helical" evidence="10">
    <location>
        <begin position="97"/>
        <end position="127"/>
    </location>
</feature>
<dbReference type="FunFam" id="3.40.50.300:FF:000973">
    <property type="entry name" value="Multidrug resistance-associated protein 4"/>
    <property type="match status" value="2"/>
</dbReference>
<feature type="domain" description="ABC transmembrane type-1" evidence="12">
    <location>
        <begin position="1584"/>
        <end position="1771"/>
    </location>
</feature>
<name>A0A7I8V563_9ANNE</name>
<dbReference type="InterPro" id="IPR050173">
    <property type="entry name" value="ABC_transporter_C-like"/>
</dbReference>
<dbReference type="InterPro" id="IPR003593">
    <property type="entry name" value="AAA+_ATPase"/>
</dbReference>
<evidence type="ECO:0000256" key="5">
    <source>
        <dbReference type="ARBA" id="ARBA00022737"/>
    </source>
</evidence>
<dbReference type="Proteomes" id="UP000549394">
    <property type="component" value="Unassembled WGS sequence"/>
</dbReference>
<keyword evidence="9 10" id="KW-0472">Membrane</keyword>
<dbReference type="InterPro" id="IPR044746">
    <property type="entry name" value="ABCC_6TM_D1"/>
</dbReference>
<feature type="transmembrane region" description="Helical" evidence="10">
    <location>
        <begin position="552"/>
        <end position="571"/>
    </location>
</feature>
<feature type="domain" description="ABC transmembrane type-1" evidence="12">
    <location>
        <begin position="552"/>
        <end position="736"/>
    </location>
</feature>
<keyword evidence="3" id="KW-0813">Transport</keyword>
<evidence type="ECO:0000259" key="11">
    <source>
        <dbReference type="PROSITE" id="PS50893"/>
    </source>
</evidence>
<dbReference type="PROSITE" id="PS50929">
    <property type="entry name" value="ABC_TM1F"/>
    <property type="match status" value="4"/>
</dbReference>
<feature type="transmembrane region" description="Helical" evidence="10">
    <location>
        <begin position="1141"/>
        <end position="1163"/>
    </location>
</feature>
<dbReference type="PANTHER" id="PTHR24223">
    <property type="entry name" value="ATP-BINDING CASSETTE SUB-FAMILY C"/>
    <property type="match status" value="1"/>
</dbReference>
<feature type="transmembrane region" description="Helical" evidence="10">
    <location>
        <begin position="1725"/>
        <end position="1746"/>
    </location>
</feature>
<dbReference type="OrthoDB" id="6500128at2759"/>
<feature type="domain" description="ABC transmembrane type-1" evidence="12">
    <location>
        <begin position="1064"/>
        <end position="1271"/>
    </location>
</feature>
<feature type="transmembrane region" description="Helical" evidence="10">
    <location>
        <begin position="1117"/>
        <end position="1135"/>
    </location>
</feature>
<feature type="transmembrane region" description="Helical" evidence="10">
    <location>
        <begin position="664"/>
        <end position="684"/>
    </location>
</feature>
<dbReference type="Pfam" id="PF00664">
    <property type="entry name" value="ABC_membrane"/>
    <property type="match status" value="3"/>
</dbReference>
<keyword evidence="7" id="KW-0067">ATP-binding</keyword>
<feature type="domain" description="ABC transmembrane type-1" evidence="12">
    <location>
        <begin position="96"/>
        <end position="236"/>
    </location>
</feature>
<evidence type="ECO:0000256" key="2">
    <source>
        <dbReference type="ARBA" id="ARBA00009726"/>
    </source>
</evidence>
<keyword evidence="8 10" id="KW-1133">Transmembrane helix</keyword>
<evidence type="ECO:0000313" key="14">
    <source>
        <dbReference type="Proteomes" id="UP000549394"/>
    </source>
</evidence>
<dbReference type="GO" id="GO:0016020">
    <property type="term" value="C:membrane"/>
    <property type="evidence" value="ECO:0007669"/>
    <property type="project" value="UniProtKB-SubCell"/>
</dbReference>
<keyword evidence="14" id="KW-1185">Reference proteome</keyword>
<evidence type="ECO:0000256" key="10">
    <source>
        <dbReference type="SAM" id="Phobius"/>
    </source>
</evidence>
<dbReference type="GO" id="GO:0140359">
    <property type="term" value="F:ABC-type transporter activity"/>
    <property type="evidence" value="ECO:0007669"/>
    <property type="project" value="InterPro"/>
</dbReference>
<sequence>MDSEETALLLLDKRKKKNDHPYTSANFLSKFFLCWLNDLFRESHKRRLTDKDVFPLLPEDEIESHYDEIKNYKPSKGHLRVFKAFIWVLSLQKKNVFLFLICHIIAVVIVAIVALIFWAIGLSLSFYEGVQRQRINRATDKRIEMMGEIIRGMKIIKMNVWEKAFGQTIAKLRKFELSCYRKAYFFRSLYFSLFITCAKILFLTTFFSYWKLQTNPQTLSLSTTFMAMSLLNVLYFLSLSIYTNNFSYFIQVHESLQRILDFIQEPDFVKREIKPNGNVLYVNNLSASWQTQENDYSEYTIQNITFSIEEGQVLIITGEVGSGKTALLQSLMGELSLSSNTQFNNSFQYAYAAQEPWIFHGTIKENILFHSDYDEERYKTVLNVCCLEKDLERFPNGDLSFVGEKGVTLSGGQRSRISLARCVYKEADVYLLDDPLSAVDLKVGKGLFYDCIRTFLKDKIVILVTHHSAYFERADKILILNKGKTIFLGDYENFQKLENDINLSYLKEEDSKISVDKFLIKDKGTEENEETFRVNLSDMKAYRTYFTSGKNLLLISTIFFSLLINPLKIYSDYLLSTLTTNSDKDKTSQETIFITYLCLLFAIFIVDFLRNYLALSFTTSAGENLHNKLFQRVLNSKLDFFSKTPSGNILNRFSRDLLFIDDKLAVTFHWAIFVSFDIVVYMILSIVAVYWMIFVIIPIVIVTMYLAYYAIRLTKVVKWLEAAKRSPFYSHISDTLDDIVEYYEWLVRQITEFENYMTSVTRIIEYSNLELEKYDSNRDIVVPSDWPKSGQLEFRNVYLYYDGCEKAALQNINLTFQHNQKIGVIGRTGSGKSSLIAALLRLYEPQGEIVLDGIDLTKLPLGKARSGISVIPQEPFLFNGSIRKNIDPFDEFEDEEIWTALHKTQSVDKFAKSVDKLDFPIQERGNNLSVGEKQLVCLARAMLSKPRILVMDEVTANIDEKIDKIIQETLMEHFTNCTKIVIAHRLKTIIDSDVIVVLHDGVVRHEKHKSAYSSANFLSKFFLCWLNGFFRESQKRRITEDDVSTLLPEDKIETQYDYINYFYFFGTVIGAKNRATFSTMVYSKILRISTSSTKDFTNGHITNLLSSDVEKIPMTDAFLYILSVPVLSVAILLILSSVLGWIVTLIALATITFWAIGLSLSCYEGVQRQRINRATDKRIEMIGEIIRGMKIIKMNVWEKVFGQTIAKLRKFELSCYRKAYFFRSLYFSLFITSAKILFLTTFLSYWKLSSNPQPLTLSTTFTVMSFLNALIYIVMSCYTTKLSDFIQVHESLQRILDFIQEPDFVKREIKPNGNVLYVNNLSASWQTQENDYSEYTIQNITFSIEEGQVLIITGEVGSGKTALLQSLMGELSLSSNTQFNNSFQYAYAAQEPWIFHGTIKENILFHSDYDEERYKTVLNVCCLEKDLERFPNGDLSFVGEKGVTLSGGQRSRISLARCVYKEADVYLLDDPLSAVDLKVGKGLFYDCIRTFLKDKIVILVTHHSAYFERADKILILNKGKTIFLGDYENFQKLENDMNLSYLKEEMNNPPERLEAIEESPEEGENSLRLGLSDMKTYRTYFTSGNVFFLITAVALSIVINPLRIYSDYLLTTLTTNSDKDMSSQKTVFITYLSLLFAIFVVDFLRNYSALTFTTSVGENLHNKLFQRVLNSKLDFFSKTPSGNILNRFSRDLLFIDDKLAITFHWGLYVSFDICINMILSIVAVYWMAFAIIPIFVATAFVTFYGLKLTKMMKWLEAAKRSPFYSHISDTLDEVVEYYEWLVRQITEFENYMTSVTRIIEYSNLELEKYDSNHDIVVPSDWPKSGQLEFRNVYLYYDGCEKAALQNINLTFQHNQKIGVIGRTGSGKSSLIAALLRLYEPQGEIVLDGIDLTKLPLGKARSGISVIPQEPFLFNGSIRKNIDPFDEFEDEEIWTALYKTQLVDKFAKSVDKLNFSIQERGNNLSVGEKQLVCLARAMLSKPRILVMDEVTANIDEKIDKIIQETLMEHFTNCTKIVIAHRLKTIIDSDVIVVLHDGVVRKVDVPDNIITESGCLDDIEY</sequence>
<feature type="domain" description="ABC transporter" evidence="11">
    <location>
        <begin position="1827"/>
        <end position="2057"/>
    </location>
</feature>
<feature type="transmembrane region" description="Helical" evidence="10">
    <location>
        <begin position="1255"/>
        <end position="1275"/>
    </location>
</feature>
<feature type="domain" description="ABC transporter" evidence="11">
    <location>
        <begin position="792"/>
        <end position="1025"/>
    </location>
</feature>
<dbReference type="SMART" id="SM00382">
    <property type="entry name" value="AAA"/>
    <property type="match status" value="4"/>
</dbReference>
<feature type="transmembrane region" description="Helical" evidence="10">
    <location>
        <begin position="1584"/>
        <end position="1606"/>
    </location>
</feature>
<evidence type="ECO:0000256" key="4">
    <source>
        <dbReference type="ARBA" id="ARBA00022692"/>
    </source>
</evidence>
<dbReference type="GO" id="GO:0005524">
    <property type="term" value="F:ATP binding"/>
    <property type="evidence" value="ECO:0007669"/>
    <property type="project" value="UniProtKB-KW"/>
</dbReference>
<feature type="transmembrane region" description="Helical" evidence="10">
    <location>
        <begin position="591"/>
        <end position="609"/>
    </location>
</feature>
<evidence type="ECO:0000256" key="3">
    <source>
        <dbReference type="ARBA" id="ARBA00022448"/>
    </source>
</evidence>
<feature type="domain" description="ABC transporter" evidence="11">
    <location>
        <begin position="280"/>
        <end position="507"/>
    </location>
</feature>
<dbReference type="CDD" id="cd18579">
    <property type="entry name" value="ABC_6TM_ABCC_D1"/>
    <property type="match status" value="1"/>
</dbReference>
<gene>
    <name evidence="13" type="ORF">DGYR_LOCUS691</name>
</gene>
<evidence type="ECO:0000259" key="12">
    <source>
        <dbReference type="PROSITE" id="PS50929"/>
    </source>
</evidence>
<dbReference type="InterPro" id="IPR027417">
    <property type="entry name" value="P-loop_NTPase"/>
</dbReference>
<feature type="transmembrane region" description="Helical" evidence="10">
    <location>
        <begin position="1626"/>
        <end position="1644"/>
    </location>
</feature>
<dbReference type="InterPro" id="IPR003439">
    <property type="entry name" value="ABC_transporter-like_ATP-bd"/>
</dbReference>
<comment type="similarity">
    <text evidence="2">Belongs to the ABC transporter superfamily. ABCC family. Conjugate transporter (TC 3.A.1.208) subfamily.</text>
</comment>
<dbReference type="EMBL" id="CAJFCJ010000001">
    <property type="protein sequence ID" value="CAD5111387.1"/>
    <property type="molecule type" value="Genomic_DNA"/>
</dbReference>
<feature type="transmembrane region" description="Helical" evidence="10">
    <location>
        <begin position="690"/>
        <end position="711"/>
    </location>
</feature>
<feature type="transmembrane region" description="Helical" evidence="10">
    <location>
        <begin position="189"/>
        <end position="210"/>
    </location>
</feature>
<comment type="subcellular location">
    <subcellularLocation>
        <location evidence="1">Membrane</location>
        <topology evidence="1">Multi-pass membrane protein</topology>
    </subcellularLocation>
</comment>
<dbReference type="SUPFAM" id="SSF52540">
    <property type="entry name" value="P-loop containing nucleoside triphosphate hydrolases"/>
    <property type="match status" value="4"/>
</dbReference>
<dbReference type="SUPFAM" id="SSF90123">
    <property type="entry name" value="ABC transporter transmembrane region"/>
    <property type="match status" value="4"/>
</dbReference>